<dbReference type="GO" id="GO:0005829">
    <property type="term" value="C:cytosol"/>
    <property type="evidence" value="ECO:0007669"/>
    <property type="project" value="TreeGrafter"/>
</dbReference>
<keyword evidence="2" id="KW-0596">Phosphopantetheine</keyword>
<dbReference type="PROSITE" id="PS50075">
    <property type="entry name" value="CARRIER"/>
    <property type="match status" value="1"/>
</dbReference>
<dbReference type="InterPro" id="IPR025110">
    <property type="entry name" value="AMP-bd_C"/>
</dbReference>
<dbReference type="GO" id="GO:0043041">
    <property type="term" value="P:amino acid activation for nonribosomal peptide biosynthetic process"/>
    <property type="evidence" value="ECO:0007669"/>
    <property type="project" value="TreeGrafter"/>
</dbReference>
<dbReference type="GO" id="GO:0031177">
    <property type="term" value="F:phosphopantetheine binding"/>
    <property type="evidence" value="ECO:0007669"/>
    <property type="project" value="TreeGrafter"/>
</dbReference>
<evidence type="ECO:0000256" key="2">
    <source>
        <dbReference type="ARBA" id="ARBA00022450"/>
    </source>
</evidence>
<protein>
    <submittedName>
        <fullName evidence="6">Non-ribosomal peptide synthetase</fullName>
    </submittedName>
</protein>
<dbReference type="InterPro" id="IPR036736">
    <property type="entry name" value="ACP-like_sf"/>
</dbReference>
<dbReference type="NCBIfam" id="TIGR01733">
    <property type="entry name" value="AA-adenyl-dom"/>
    <property type="match status" value="1"/>
</dbReference>
<dbReference type="PROSITE" id="PS00455">
    <property type="entry name" value="AMP_BINDING"/>
    <property type="match status" value="1"/>
</dbReference>
<dbReference type="SUPFAM" id="SSF52777">
    <property type="entry name" value="CoA-dependent acyltransferases"/>
    <property type="match status" value="2"/>
</dbReference>
<dbReference type="Gene3D" id="3.40.50.980">
    <property type="match status" value="2"/>
</dbReference>
<dbReference type="Gene3D" id="3.30.300.30">
    <property type="match status" value="1"/>
</dbReference>
<dbReference type="CDD" id="cd17646">
    <property type="entry name" value="A_NRPS_AB3403-like"/>
    <property type="match status" value="1"/>
</dbReference>
<dbReference type="InterPro" id="IPR001242">
    <property type="entry name" value="Condensation_dom"/>
</dbReference>
<sequence length="1433" mass="154328">MSAPTPSDAAQAEIASSGPWPLTPAQTGLWYAQQLDPGNPSFNTGHALWLQGPLDVAAFAEAANQAAREAQALCLRFGLRADGQGVQQWLDAAHAPELEIIDLRTCSKSLRGEHSSGLGRSAALQNLPIARAIGGALRLASHPKPLAAHSRRDFEQTLSAQPDSSQCAEHAEQTKQVAQEAMQADMARPLDPTRDRLARQCLFVLGPERYCWYQRAHHLLCDGYGMALWEGRVTALYSAALEARRALPDADATAGASSQRPLGPLQPVIDEALSYLGSAPCQADATYWRELFTPAIEVASLSAQPHAKAQAAHHCLRLSIALPQAWREALLAFAQQQAIPWPDVLTALAALYCQRMAAAAQTVVGIPFMGRLGSASARVPAMVMNVLPLPVAASDEQAMAPWLQTMARAQLQARRHGRYRSEQLRRDLGLLGGQRRLYGALINVQPFYQPVRLPGLQTELEILGTGPIDDLTIGFRGDARQALELELEANPNLYTPEQLQAHLLRLPEFIAQAWLANTLGELRLASQAEAQRCLFDFNATAHPVPQTTLAALIEAQMQRSPQATALEYEGQSLSYAELDARTSALAQALVAQGVGPDALVAVALPRSLELLIALVAVLRAGGAYLPLDLQHPSERLARIVQLARPICALAQQADAARLPAGLPCLPPAAWPTAPAAPDAAQPLPAPQPQHLAYVIYTSGSTGEPKGVMIEHQAIVNRLEWMRQHYGFDASDRILQKTPATFDVSVWEFFLPLLCGGTLVIAPPEAHRDPAWLARIIRQQRIGTCHFVPSMLAAFLAEPQARGIQMRRIFTSGEELPAALRQRLHATLHSQLHNLYGPTEAAVDVSHWDAGPGDHTQPVPIGRPVWNTWLYVLDAQLRPLPPGVAGDLYLGGVQLARGYLGREDLTRAAFVPDPHRPGQRIYKSGDLARWRADGALEYLGRSDQQIKLRGLRIELGEIDAALLRSGMLERASVIVHTDERGEKKLVAYVQPKAGHSPLNSAALLRSVASQLPDYMVPAAAVALQHWPVTANGKLDRRALPAPDFGRPGQGAAPQPLQTATQRQLAQLFADILQQPLAHIGADSDFFSLGGDSLSAVQLLLAVQQHWQRNPGLGGVFAQPSVQGLAALIDDERVSFDDGLAPLIALATPSAAETAETTATATVTAPAPRQAQPSGSLSGDAAPLFVIHPAGGIGWGYRHLARALAHPQRTPGMPPQALPRAVYALQSPALAPDQPLPHSIDALAAQYVQRARQIQPQGPLHLLGWSVGGIIAQAMAAHVQASGGSVGLLALLDAYPADAWRAEPEPSPIQALRALLAVAGHDPEGHPELDTQDKVIAFLRQGDTALGHLPDAALAGVVRVVTDTNRLIRQHQHRRYEGLLTHVRAGRDHQHKPHLQAQLWAPYAAQLRTLQVPFLHAELTGPEATAAIAPQLFGP</sequence>
<gene>
    <name evidence="6" type="ORF">CK625_02765</name>
</gene>
<dbReference type="Proteomes" id="UP000218054">
    <property type="component" value="Unassembled WGS sequence"/>
</dbReference>
<dbReference type="EMBL" id="NSJB01000001">
    <property type="protein sequence ID" value="PAT38425.1"/>
    <property type="molecule type" value="Genomic_DNA"/>
</dbReference>
<dbReference type="GO" id="GO:0009239">
    <property type="term" value="P:enterobactin biosynthetic process"/>
    <property type="evidence" value="ECO:0007669"/>
    <property type="project" value="TreeGrafter"/>
</dbReference>
<organism evidence="6 7">
    <name type="scientific">Vandammella animalimorsus</name>
    <dbReference type="NCBI Taxonomy" id="2029117"/>
    <lineage>
        <taxon>Bacteria</taxon>
        <taxon>Pseudomonadati</taxon>
        <taxon>Pseudomonadota</taxon>
        <taxon>Betaproteobacteria</taxon>
        <taxon>Burkholderiales</taxon>
        <taxon>Comamonadaceae</taxon>
        <taxon>Vandammella</taxon>
    </lineage>
</organism>
<dbReference type="PANTHER" id="PTHR45527:SF1">
    <property type="entry name" value="FATTY ACID SYNTHASE"/>
    <property type="match status" value="1"/>
</dbReference>
<evidence type="ECO:0000256" key="1">
    <source>
        <dbReference type="ARBA" id="ARBA00001957"/>
    </source>
</evidence>
<dbReference type="PANTHER" id="PTHR45527">
    <property type="entry name" value="NONRIBOSOMAL PEPTIDE SYNTHETASE"/>
    <property type="match status" value="1"/>
</dbReference>
<dbReference type="FunFam" id="3.40.50.12780:FF:000012">
    <property type="entry name" value="Non-ribosomal peptide synthetase"/>
    <property type="match status" value="1"/>
</dbReference>
<dbReference type="InterPro" id="IPR029058">
    <property type="entry name" value="AB_hydrolase_fold"/>
</dbReference>
<dbReference type="RefSeq" id="WP_095538706.1">
    <property type="nucleotide sequence ID" value="NZ_NSJB01000001.1"/>
</dbReference>
<dbReference type="GO" id="GO:0009366">
    <property type="term" value="C:enterobactin synthetase complex"/>
    <property type="evidence" value="ECO:0007669"/>
    <property type="project" value="TreeGrafter"/>
</dbReference>
<dbReference type="Gene3D" id="3.30.559.30">
    <property type="entry name" value="Nonribosomal peptide synthetase, condensation domain"/>
    <property type="match status" value="1"/>
</dbReference>
<dbReference type="GO" id="GO:0047527">
    <property type="term" value="F:2,3-dihydroxybenzoate-serine ligase activity"/>
    <property type="evidence" value="ECO:0007669"/>
    <property type="project" value="TreeGrafter"/>
</dbReference>
<dbReference type="Pfam" id="PF00975">
    <property type="entry name" value="Thioesterase"/>
    <property type="match status" value="1"/>
</dbReference>
<dbReference type="Gene3D" id="3.40.50.1820">
    <property type="entry name" value="alpha/beta hydrolase"/>
    <property type="match status" value="1"/>
</dbReference>
<dbReference type="InterPro" id="IPR045851">
    <property type="entry name" value="AMP-bd_C_sf"/>
</dbReference>
<dbReference type="SUPFAM" id="SSF53474">
    <property type="entry name" value="alpha/beta-Hydrolases"/>
    <property type="match status" value="1"/>
</dbReference>
<dbReference type="Gene3D" id="2.30.38.10">
    <property type="entry name" value="Luciferase, Domain 3"/>
    <property type="match status" value="1"/>
</dbReference>
<dbReference type="InterPro" id="IPR023213">
    <property type="entry name" value="CAT-like_dom_sf"/>
</dbReference>
<evidence type="ECO:0000256" key="4">
    <source>
        <dbReference type="SAM" id="MobiDB-lite"/>
    </source>
</evidence>
<dbReference type="SUPFAM" id="SSF47336">
    <property type="entry name" value="ACP-like"/>
    <property type="match status" value="1"/>
</dbReference>
<dbReference type="Pfam" id="PF00501">
    <property type="entry name" value="AMP-binding"/>
    <property type="match status" value="1"/>
</dbReference>
<dbReference type="Pfam" id="PF13193">
    <property type="entry name" value="AMP-binding_C"/>
    <property type="match status" value="1"/>
</dbReference>
<feature type="domain" description="Carrier" evidence="5">
    <location>
        <begin position="1054"/>
        <end position="1131"/>
    </location>
</feature>
<dbReference type="FunFam" id="3.30.300.30:FF:000010">
    <property type="entry name" value="Enterobactin synthetase component F"/>
    <property type="match status" value="1"/>
</dbReference>
<evidence type="ECO:0000256" key="3">
    <source>
        <dbReference type="ARBA" id="ARBA00022553"/>
    </source>
</evidence>
<dbReference type="FunFam" id="2.30.38.10:FF:000001">
    <property type="entry name" value="Non-ribosomal peptide synthetase PvdI"/>
    <property type="match status" value="1"/>
</dbReference>
<evidence type="ECO:0000259" key="5">
    <source>
        <dbReference type="PROSITE" id="PS50075"/>
    </source>
</evidence>
<dbReference type="InterPro" id="IPR020845">
    <property type="entry name" value="AMP-binding_CS"/>
</dbReference>
<dbReference type="SUPFAM" id="SSF56801">
    <property type="entry name" value="Acetyl-CoA synthetase-like"/>
    <property type="match status" value="1"/>
</dbReference>
<dbReference type="Gene3D" id="3.30.559.10">
    <property type="entry name" value="Chloramphenicol acetyltransferase-like domain"/>
    <property type="match status" value="1"/>
</dbReference>
<comment type="cofactor">
    <cofactor evidence="1">
        <name>pantetheine 4'-phosphate</name>
        <dbReference type="ChEBI" id="CHEBI:47942"/>
    </cofactor>
</comment>
<feature type="region of interest" description="Disordered" evidence="4">
    <location>
        <begin position="158"/>
        <end position="181"/>
    </location>
</feature>
<dbReference type="Pfam" id="PF00550">
    <property type="entry name" value="PP-binding"/>
    <property type="match status" value="1"/>
</dbReference>
<dbReference type="InterPro" id="IPR010071">
    <property type="entry name" value="AA_adenyl_dom"/>
</dbReference>
<keyword evidence="7" id="KW-1185">Reference proteome</keyword>
<feature type="region of interest" description="Disordered" evidence="4">
    <location>
        <begin position="1155"/>
        <end position="1174"/>
    </location>
</feature>
<proteinExistence type="predicted"/>
<dbReference type="Pfam" id="PF00668">
    <property type="entry name" value="Condensation"/>
    <property type="match status" value="2"/>
</dbReference>
<evidence type="ECO:0000313" key="6">
    <source>
        <dbReference type="EMBL" id="PAT38425.1"/>
    </source>
</evidence>
<evidence type="ECO:0000313" key="7">
    <source>
        <dbReference type="Proteomes" id="UP000218054"/>
    </source>
</evidence>
<accession>A0A2A2AIN3</accession>
<feature type="compositionally biased region" description="Polar residues" evidence="4">
    <location>
        <begin position="158"/>
        <end position="167"/>
    </location>
</feature>
<name>A0A2A2AIN3_9BURK</name>
<reference evidence="6 7" key="1">
    <citation type="submission" date="2017-08" db="EMBL/GenBank/DDBJ databases">
        <title>WGS of Clinical strains of the CDC Group NO-1 linked to zoonotic infections in humans.</title>
        <authorList>
            <person name="Bernier A.-M."/>
            <person name="Bernard K."/>
        </authorList>
    </citation>
    <scope>NUCLEOTIDE SEQUENCE [LARGE SCALE GENOMIC DNA]</scope>
    <source>
        <strain evidence="6 7">NML00-0135</strain>
    </source>
</reference>
<feature type="compositionally biased region" description="Low complexity" evidence="4">
    <location>
        <begin position="1155"/>
        <end position="1166"/>
    </location>
</feature>
<dbReference type="InterPro" id="IPR000873">
    <property type="entry name" value="AMP-dep_synth/lig_dom"/>
</dbReference>
<dbReference type="FunFam" id="3.40.50.980:FF:000002">
    <property type="entry name" value="Enterobactin synthetase component F"/>
    <property type="match status" value="1"/>
</dbReference>
<comment type="caution">
    <text evidence="6">The sequence shown here is derived from an EMBL/GenBank/DDBJ whole genome shotgun (WGS) entry which is preliminary data.</text>
</comment>
<dbReference type="InterPro" id="IPR009081">
    <property type="entry name" value="PP-bd_ACP"/>
</dbReference>
<dbReference type="InterPro" id="IPR001031">
    <property type="entry name" value="Thioesterase"/>
</dbReference>
<keyword evidence="3" id="KW-0597">Phosphoprotein</keyword>